<evidence type="ECO:0000256" key="4">
    <source>
        <dbReference type="PROSITE-ProRule" id="PRU01161"/>
    </source>
</evidence>
<dbReference type="Gene3D" id="3.40.1090.10">
    <property type="entry name" value="Cytosolic phospholipase A2 catalytic domain"/>
    <property type="match status" value="1"/>
</dbReference>
<dbReference type="Proteomes" id="UP000032266">
    <property type="component" value="Chromosome"/>
</dbReference>
<feature type="active site" description="Nucleophile" evidence="4">
    <location>
        <position position="43"/>
    </location>
</feature>
<dbReference type="PANTHER" id="PTHR14226">
    <property type="entry name" value="NEUROPATHY TARGET ESTERASE/SWISS CHEESE D.MELANOGASTER"/>
    <property type="match status" value="1"/>
</dbReference>
<dbReference type="PANTHER" id="PTHR14226:SF57">
    <property type="entry name" value="BLR7027 PROTEIN"/>
    <property type="match status" value="1"/>
</dbReference>
<dbReference type="OrthoDB" id="9798773at2"/>
<dbReference type="HOGENOM" id="CLU_042893_0_0_6"/>
<sequence>MKRALILSGGGAKAAYQIGVLKAVKEVIGKFTPCPFEIVCGTSAGAINALGIASMAGNFNRAVSSMDYLWRTLEIDQVVKSGWIDTGYSLARISASLLNQGRGQKRPISLLDNAPLREFLIKHVRFEDIEKAINRDKLEAVSITAMGYQSGESVSFYQGKPDIKSWRGWNRVGVPSKLNIDHLMASSAIPTLFPPVRINREYFGDGALRQTAPLSPAIHLGAEKLFIIGTSDIRKPIRPPATSATPSIAQVVGHILNGAFVDNLQVDVASLQQTNDLLRLIPKRHWDRLPESLRIIDYLQISPSESIDNIASKMLHFLPDSIKFFLRVTGGTRQGGGISAAAYLLFNSEFCGELIKLGYKDGCAQADDIKAFFDQ</sequence>
<dbReference type="Pfam" id="PF01734">
    <property type="entry name" value="Patatin"/>
    <property type="match status" value="1"/>
</dbReference>
<keyword evidence="2 4" id="KW-0442">Lipid degradation</keyword>
<dbReference type="PATRIC" id="fig|1445510.3.peg.5327"/>
<keyword evidence="7" id="KW-1185">Reference proteome</keyword>
<comment type="caution">
    <text evidence="4">Lacks conserved residue(s) required for the propagation of feature annotation.</text>
</comment>
<dbReference type="InterPro" id="IPR016035">
    <property type="entry name" value="Acyl_Trfase/lysoPLipase"/>
</dbReference>
<gene>
    <name evidence="6" type="ORF">YC6258_05367</name>
</gene>
<keyword evidence="3 4" id="KW-0443">Lipid metabolism</keyword>
<dbReference type="PROSITE" id="PS51635">
    <property type="entry name" value="PNPLA"/>
    <property type="match status" value="1"/>
</dbReference>
<organism evidence="6 7">
    <name type="scientific">Gynuella sunshinyii YC6258</name>
    <dbReference type="NCBI Taxonomy" id="1445510"/>
    <lineage>
        <taxon>Bacteria</taxon>
        <taxon>Pseudomonadati</taxon>
        <taxon>Pseudomonadota</taxon>
        <taxon>Gammaproteobacteria</taxon>
        <taxon>Oceanospirillales</taxon>
        <taxon>Saccharospirillaceae</taxon>
        <taxon>Gynuella</taxon>
    </lineage>
</organism>
<feature type="active site" description="Proton acceptor" evidence="4">
    <location>
        <position position="205"/>
    </location>
</feature>
<name>A0A0C5VRX8_9GAMM</name>
<dbReference type="AlphaFoldDB" id="A0A0C5VRX8"/>
<evidence type="ECO:0000256" key="2">
    <source>
        <dbReference type="ARBA" id="ARBA00022963"/>
    </source>
</evidence>
<evidence type="ECO:0000256" key="1">
    <source>
        <dbReference type="ARBA" id="ARBA00022801"/>
    </source>
</evidence>
<accession>A0A0C5VRX8</accession>
<proteinExistence type="predicted"/>
<dbReference type="InterPro" id="IPR002641">
    <property type="entry name" value="PNPLA_dom"/>
</dbReference>
<dbReference type="STRING" id="1445510.YC6258_05367"/>
<evidence type="ECO:0000256" key="3">
    <source>
        <dbReference type="ARBA" id="ARBA00023098"/>
    </source>
</evidence>
<keyword evidence="1 4" id="KW-0378">Hydrolase</keyword>
<dbReference type="KEGG" id="gsn:YC6258_05367"/>
<dbReference type="CDD" id="cd07209">
    <property type="entry name" value="Pat_hypo_Ecoli_Z1214_like"/>
    <property type="match status" value="1"/>
</dbReference>
<evidence type="ECO:0000259" key="5">
    <source>
        <dbReference type="PROSITE" id="PS51635"/>
    </source>
</evidence>
<feature type="short sequence motif" description="DGA/G" evidence="4">
    <location>
        <begin position="205"/>
        <end position="207"/>
    </location>
</feature>
<dbReference type="GO" id="GO:0016042">
    <property type="term" value="P:lipid catabolic process"/>
    <property type="evidence" value="ECO:0007669"/>
    <property type="project" value="UniProtKB-UniRule"/>
</dbReference>
<dbReference type="InterPro" id="IPR050301">
    <property type="entry name" value="NTE"/>
</dbReference>
<feature type="short sequence motif" description="GXSXG" evidence="4">
    <location>
        <begin position="41"/>
        <end position="45"/>
    </location>
</feature>
<dbReference type="RefSeq" id="WP_044619148.1">
    <property type="nucleotide sequence ID" value="NZ_CP007142.1"/>
</dbReference>
<evidence type="ECO:0000313" key="6">
    <source>
        <dbReference type="EMBL" id="AJQ97397.1"/>
    </source>
</evidence>
<reference evidence="6 7" key="1">
    <citation type="submission" date="2014-01" db="EMBL/GenBank/DDBJ databases">
        <title>Full genme sequencing of cellulolytic bacterium Gynuella sunshinyii YC6258T gen. nov., sp. nov.</title>
        <authorList>
            <person name="Khan H."/>
            <person name="Chung E.J."/>
            <person name="Chung Y.R."/>
        </authorList>
    </citation>
    <scope>NUCLEOTIDE SEQUENCE [LARGE SCALE GENOMIC DNA]</scope>
    <source>
        <strain evidence="6 7">YC6258</strain>
    </source>
</reference>
<dbReference type="EMBL" id="CP007142">
    <property type="protein sequence ID" value="AJQ97397.1"/>
    <property type="molecule type" value="Genomic_DNA"/>
</dbReference>
<feature type="domain" description="PNPLA" evidence="5">
    <location>
        <begin position="5"/>
        <end position="218"/>
    </location>
</feature>
<protein>
    <submittedName>
        <fullName evidence="6">Putative esterase of the alpha-beta hydrolase superfamily</fullName>
    </submittedName>
</protein>
<dbReference type="SUPFAM" id="SSF52151">
    <property type="entry name" value="FabD/lysophospholipase-like"/>
    <property type="match status" value="1"/>
</dbReference>
<evidence type="ECO:0000313" key="7">
    <source>
        <dbReference type="Proteomes" id="UP000032266"/>
    </source>
</evidence>
<dbReference type="GO" id="GO:0016787">
    <property type="term" value="F:hydrolase activity"/>
    <property type="evidence" value="ECO:0007669"/>
    <property type="project" value="UniProtKB-UniRule"/>
</dbReference>